<sequence>MAKKMNRDFLEVFQGKLKSHRIQTKVLALEAGRNASYLSEVFTGKKSPTLEMFKGLVEAADRLSPGFADEYYLSLAGGVDMGSFIRSLGSSELSTLLILTGQRLGELSPSRQKIAA</sequence>
<dbReference type="EMBL" id="JADEVV010000019">
    <property type="protein sequence ID" value="MBE9253850.1"/>
    <property type="molecule type" value="Genomic_DNA"/>
</dbReference>
<proteinExistence type="predicted"/>
<organism evidence="1 2">
    <name type="scientific">Synechocystis salina LEGE 00031</name>
    <dbReference type="NCBI Taxonomy" id="1828736"/>
    <lineage>
        <taxon>Bacteria</taxon>
        <taxon>Bacillati</taxon>
        <taxon>Cyanobacteriota</taxon>
        <taxon>Cyanophyceae</taxon>
        <taxon>Synechococcales</taxon>
        <taxon>Merismopediaceae</taxon>
        <taxon>Synechocystis</taxon>
    </lineage>
</organism>
<name>A0ABR9VR74_9SYNC</name>
<evidence type="ECO:0000313" key="1">
    <source>
        <dbReference type="EMBL" id="MBE9253850.1"/>
    </source>
</evidence>
<keyword evidence="2" id="KW-1185">Reference proteome</keyword>
<protein>
    <submittedName>
        <fullName evidence="1">Uncharacterized protein</fullName>
    </submittedName>
</protein>
<comment type="caution">
    <text evidence="1">The sequence shown here is derived from an EMBL/GenBank/DDBJ whole genome shotgun (WGS) entry which is preliminary data.</text>
</comment>
<evidence type="ECO:0000313" key="2">
    <source>
        <dbReference type="Proteomes" id="UP000658720"/>
    </source>
</evidence>
<reference evidence="1 2" key="1">
    <citation type="submission" date="2020-10" db="EMBL/GenBank/DDBJ databases">
        <authorList>
            <person name="Castelo-Branco R."/>
            <person name="Eusebio N."/>
            <person name="Adriana R."/>
            <person name="Vieira A."/>
            <person name="Brugerolle De Fraissinette N."/>
            <person name="Rezende De Castro R."/>
            <person name="Schneider M.P."/>
            <person name="Vasconcelos V."/>
            <person name="Leao P.N."/>
        </authorList>
    </citation>
    <scope>NUCLEOTIDE SEQUENCE [LARGE SCALE GENOMIC DNA]</scope>
    <source>
        <strain evidence="1 2">LEGE 00031</strain>
    </source>
</reference>
<gene>
    <name evidence="1" type="ORF">IQ217_08330</name>
</gene>
<accession>A0ABR9VR74</accession>
<dbReference type="Proteomes" id="UP000658720">
    <property type="component" value="Unassembled WGS sequence"/>
</dbReference>